<evidence type="ECO:0000256" key="3">
    <source>
        <dbReference type="ARBA" id="ARBA00007667"/>
    </source>
</evidence>
<evidence type="ECO:0000259" key="11">
    <source>
        <dbReference type="PROSITE" id="PS51855"/>
    </source>
</evidence>
<accession>A0A9Q9BYI3</accession>
<dbReference type="PANTHER" id="PTHR11692:SF0">
    <property type="entry name" value="BIFUNCTIONAL PURINE BIOSYNTHESIS PROTEIN ATIC"/>
    <property type="match status" value="1"/>
</dbReference>
<dbReference type="HAMAP" id="MF_00139">
    <property type="entry name" value="PurH"/>
    <property type="match status" value="1"/>
</dbReference>
<dbReference type="CDD" id="cd01421">
    <property type="entry name" value="IMPCH"/>
    <property type="match status" value="1"/>
</dbReference>
<evidence type="ECO:0000256" key="7">
    <source>
        <dbReference type="ARBA" id="ARBA00023268"/>
    </source>
</evidence>
<dbReference type="AlphaFoldDB" id="A0A9Q9BYI3"/>
<dbReference type="RefSeq" id="WP_218193736.1">
    <property type="nucleotide sequence ID" value="NZ_CP054597.1"/>
</dbReference>
<dbReference type="NCBIfam" id="TIGR00355">
    <property type="entry name" value="purH"/>
    <property type="match status" value="1"/>
</dbReference>
<dbReference type="EMBL" id="CP089286">
    <property type="protein sequence ID" value="UTO55741.1"/>
    <property type="molecule type" value="Genomic_DNA"/>
</dbReference>
<proteinExistence type="inferred from homology"/>
<keyword evidence="6 10" id="KW-0378">Hydrolase</keyword>
<evidence type="ECO:0000256" key="4">
    <source>
        <dbReference type="ARBA" id="ARBA00022679"/>
    </source>
</evidence>
<dbReference type="InterPro" id="IPR002695">
    <property type="entry name" value="PurH-like"/>
</dbReference>
<dbReference type="GO" id="GO:0003937">
    <property type="term" value="F:IMP cyclohydrolase activity"/>
    <property type="evidence" value="ECO:0007669"/>
    <property type="project" value="UniProtKB-UniRule"/>
</dbReference>
<evidence type="ECO:0000313" key="13">
    <source>
        <dbReference type="EMBL" id="UTO56658.1"/>
    </source>
</evidence>
<dbReference type="Proteomes" id="UP001059822">
    <property type="component" value="Chromosome"/>
</dbReference>
<evidence type="ECO:0000256" key="8">
    <source>
        <dbReference type="ARBA" id="ARBA00050488"/>
    </source>
</evidence>
<dbReference type="PROSITE" id="PS51855">
    <property type="entry name" value="MGS"/>
    <property type="match status" value="1"/>
</dbReference>
<dbReference type="NCBIfam" id="NF002049">
    <property type="entry name" value="PRK00881.1"/>
    <property type="match status" value="1"/>
</dbReference>
<comment type="domain">
    <text evidence="10">The IMP cyclohydrolase activity resides in the N-terminal region.</text>
</comment>
<comment type="similarity">
    <text evidence="3 10">Belongs to the PurH family.</text>
</comment>
<dbReference type="FunFam" id="3.40.140.20:FF:000001">
    <property type="entry name" value="Bifunctional purine biosynthesis protein PurH"/>
    <property type="match status" value="1"/>
</dbReference>
<evidence type="ECO:0000256" key="2">
    <source>
        <dbReference type="ARBA" id="ARBA00004954"/>
    </source>
</evidence>
<organism evidence="12 14">
    <name type="scientific">Neoehrlichia mikurensis</name>
    <dbReference type="NCBI Taxonomy" id="89586"/>
    <lineage>
        <taxon>Bacteria</taxon>
        <taxon>Pseudomonadati</taxon>
        <taxon>Pseudomonadota</taxon>
        <taxon>Alphaproteobacteria</taxon>
        <taxon>Rickettsiales</taxon>
        <taxon>Anaplasmataceae</taxon>
        <taxon>Candidatus Neoehrlichia</taxon>
    </lineage>
</organism>
<dbReference type="EC" id="2.1.2.3" evidence="10"/>
<evidence type="ECO:0000256" key="1">
    <source>
        <dbReference type="ARBA" id="ARBA00004844"/>
    </source>
</evidence>
<keyword evidence="15" id="KW-1185">Reference proteome</keyword>
<evidence type="ECO:0000256" key="10">
    <source>
        <dbReference type="HAMAP-Rule" id="MF_00139"/>
    </source>
</evidence>
<dbReference type="EC" id="3.5.4.10" evidence="10"/>
<dbReference type="Pfam" id="PF02142">
    <property type="entry name" value="MGS"/>
    <property type="match status" value="1"/>
</dbReference>
<dbReference type="SMART" id="SM00798">
    <property type="entry name" value="AICARFT_IMPCHas"/>
    <property type="match status" value="1"/>
</dbReference>
<feature type="domain" description="MGS-like" evidence="11">
    <location>
        <begin position="1"/>
        <end position="144"/>
    </location>
</feature>
<name>A0A9Q9BYI3_9RICK</name>
<gene>
    <name evidence="10 12" type="primary">purH</name>
    <name evidence="13" type="ORF">LUA81_01520</name>
    <name evidence="12" type="ORF">LUA82_01530</name>
</gene>
<evidence type="ECO:0000313" key="12">
    <source>
        <dbReference type="EMBL" id="UTO55741.1"/>
    </source>
</evidence>
<comment type="pathway">
    <text evidence="1 10">Purine metabolism; IMP biosynthesis via de novo pathway; IMP from 5-formamido-1-(5-phospho-D-ribosyl)imidazole-4-carboxamide: step 1/1.</text>
</comment>
<reference evidence="12" key="1">
    <citation type="journal article" date="2022" name="Microorganisms">
        <title>Assembly and Comparison of Ca. Neoehrlichia mikurensis Genomes.</title>
        <authorList>
            <person name="Azagi T."/>
            <person name="Dirks R.P."/>
            <person name="Yebra-Pimentel E.S."/>
            <person name="Schaap P.J."/>
            <person name="Koehorst J.J."/>
            <person name="Esser H.J."/>
            <person name="Sprong H."/>
        </authorList>
    </citation>
    <scope>NUCLEOTIDE SEQUENCE</scope>
    <source>
        <strain evidence="13">18-2804</strain>
        <strain evidence="12">18-2837</strain>
    </source>
</reference>
<evidence type="ECO:0000256" key="5">
    <source>
        <dbReference type="ARBA" id="ARBA00022755"/>
    </source>
</evidence>
<evidence type="ECO:0000256" key="9">
    <source>
        <dbReference type="ARBA" id="ARBA00050687"/>
    </source>
</evidence>
<protein>
    <recommendedName>
        <fullName evidence="10">Bifunctional purine biosynthesis protein PurH</fullName>
    </recommendedName>
    <domain>
        <recommendedName>
            <fullName evidence="10">Phosphoribosylaminoimidazolecarboxamide formyltransferase</fullName>
            <ecNumber evidence="10">2.1.2.3</ecNumber>
        </recommendedName>
        <alternativeName>
            <fullName evidence="10">AICAR transformylase</fullName>
        </alternativeName>
    </domain>
    <domain>
        <recommendedName>
            <fullName evidence="10">IMP cyclohydrolase</fullName>
            <ecNumber evidence="10">3.5.4.10</ecNumber>
        </recommendedName>
        <alternativeName>
            <fullName evidence="10">ATIC</fullName>
        </alternativeName>
        <alternativeName>
            <fullName evidence="10">IMP synthase</fullName>
        </alternativeName>
        <alternativeName>
            <fullName evidence="10">Inosinicase</fullName>
        </alternativeName>
    </domain>
</protein>
<sequence>MQIKTALISVYDKTNIIDLAEFLVDRGIQIIATHSTYNTLKEANISSIEISKYTDYPEILNGRVKTLHPKVYAGILNKRNNHEMDTHKFVINNIDLVIVNLYPFTRTVSNVSSTEDDIIEHIDIGGISLLRAAGKNFHHVTVISNINDYQNLKQELINNNNSTTLKYRQHLAKKAFILTSTYDAEIYNWFNNNEQFPESFIIHGNKIQNLRIGENPHQKAALYTSNANTNFPIEQLHGKELSYNNIIDIEAAINIVYEFQMPAVSIIKHNNPCGVAIADNITEAYNKAIACDPRSSFGGIIALNDNVNLEIAHKISNLFIEVVIAPSFDNEALDLLKVKKNIRLLLFKPFNVENITFKSVIGGFLVQERNNNNITFNDFKQVTQLPVSHNTISDLLFAWKVCKHVKSNSIVIARNGCTIGIGAGQMSRIDSVDIAIRKAKDCTNSVLASDGFFPFEDNIILSAKANIIAIVQPGGSIRDKIIIQEADNQKIAMFFTNIRNFYH</sequence>
<dbReference type="SMART" id="SM00851">
    <property type="entry name" value="MGS"/>
    <property type="match status" value="1"/>
</dbReference>
<dbReference type="InterPro" id="IPR011607">
    <property type="entry name" value="MGS-like_dom"/>
</dbReference>
<dbReference type="FunFam" id="3.40.50.1380:FF:000001">
    <property type="entry name" value="Bifunctional purine biosynthesis protein PurH"/>
    <property type="match status" value="1"/>
</dbReference>
<evidence type="ECO:0000313" key="15">
    <source>
        <dbReference type="Proteomes" id="UP001059985"/>
    </source>
</evidence>
<keyword evidence="4 10" id="KW-0808">Transferase</keyword>
<dbReference type="Proteomes" id="UP001059985">
    <property type="component" value="Chromosome"/>
</dbReference>
<dbReference type="PANTHER" id="PTHR11692">
    <property type="entry name" value="BIFUNCTIONAL PURINE BIOSYNTHESIS PROTEIN PURH"/>
    <property type="match status" value="1"/>
</dbReference>
<dbReference type="GO" id="GO:0005829">
    <property type="term" value="C:cytosol"/>
    <property type="evidence" value="ECO:0007669"/>
    <property type="project" value="TreeGrafter"/>
</dbReference>
<comment type="catalytic activity">
    <reaction evidence="8 10">
        <text>(6R)-10-formyltetrahydrofolate + 5-amino-1-(5-phospho-beta-D-ribosyl)imidazole-4-carboxamide = 5-formamido-1-(5-phospho-D-ribosyl)imidazole-4-carboxamide + (6S)-5,6,7,8-tetrahydrofolate</text>
        <dbReference type="Rhea" id="RHEA:22192"/>
        <dbReference type="ChEBI" id="CHEBI:57453"/>
        <dbReference type="ChEBI" id="CHEBI:58467"/>
        <dbReference type="ChEBI" id="CHEBI:58475"/>
        <dbReference type="ChEBI" id="CHEBI:195366"/>
        <dbReference type="EC" id="2.1.2.3"/>
    </reaction>
</comment>
<keyword evidence="5 10" id="KW-0658">Purine biosynthesis</keyword>
<dbReference type="Pfam" id="PF01808">
    <property type="entry name" value="AICARFT_IMPCHas"/>
    <property type="match status" value="1"/>
</dbReference>
<dbReference type="EMBL" id="CP089285">
    <property type="protein sequence ID" value="UTO56658.1"/>
    <property type="molecule type" value="Genomic_DNA"/>
</dbReference>
<comment type="pathway">
    <text evidence="2 10">Purine metabolism; IMP biosynthesis via de novo pathway; 5-formamido-1-(5-phospho-D-ribosyl)imidazole-4-carboxamide from 5-amino-1-(5-phospho-D-ribosyl)imidazole-4-carboxamide (10-formyl THF route): step 1/1.</text>
</comment>
<dbReference type="PIRSF" id="PIRSF000414">
    <property type="entry name" value="AICARFT_IMPCHas"/>
    <property type="match status" value="1"/>
</dbReference>
<dbReference type="GO" id="GO:0006189">
    <property type="term" value="P:'de novo' IMP biosynthetic process"/>
    <property type="evidence" value="ECO:0007669"/>
    <property type="project" value="UniProtKB-UniRule"/>
</dbReference>
<comment type="catalytic activity">
    <reaction evidence="9 10">
        <text>IMP + H2O = 5-formamido-1-(5-phospho-D-ribosyl)imidazole-4-carboxamide</text>
        <dbReference type="Rhea" id="RHEA:18445"/>
        <dbReference type="ChEBI" id="CHEBI:15377"/>
        <dbReference type="ChEBI" id="CHEBI:58053"/>
        <dbReference type="ChEBI" id="CHEBI:58467"/>
        <dbReference type="EC" id="3.5.4.10"/>
    </reaction>
</comment>
<dbReference type="GO" id="GO:0004643">
    <property type="term" value="F:phosphoribosylaminoimidazolecarboxamide formyltransferase activity"/>
    <property type="evidence" value="ECO:0007669"/>
    <property type="project" value="UniProtKB-UniRule"/>
</dbReference>
<evidence type="ECO:0000313" key="14">
    <source>
        <dbReference type="Proteomes" id="UP001059822"/>
    </source>
</evidence>
<evidence type="ECO:0000256" key="6">
    <source>
        <dbReference type="ARBA" id="ARBA00022801"/>
    </source>
</evidence>
<keyword evidence="7 10" id="KW-0511">Multifunctional enzyme</keyword>